<keyword evidence="2" id="KW-0472">Membrane</keyword>
<proteinExistence type="predicted"/>
<evidence type="ECO:0000256" key="1">
    <source>
        <dbReference type="SAM" id="MobiDB-lite"/>
    </source>
</evidence>
<keyword evidence="2" id="KW-1133">Transmembrane helix</keyword>
<dbReference type="RefSeq" id="WP_247981331.1">
    <property type="nucleotide sequence ID" value="NZ_CP078076.1"/>
</dbReference>
<gene>
    <name evidence="3" type="ORF">KV394_09605</name>
</gene>
<feature type="transmembrane region" description="Helical" evidence="2">
    <location>
        <begin position="136"/>
        <end position="156"/>
    </location>
</feature>
<accession>A0ABY4IFI9</accession>
<evidence type="ECO:0000313" key="3">
    <source>
        <dbReference type="EMBL" id="UPL11354.1"/>
    </source>
</evidence>
<protein>
    <submittedName>
        <fullName evidence="3">Uncharacterized protein</fullName>
    </submittedName>
</protein>
<keyword evidence="4" id="KW-1185">Reference proteome</keyword>
<reference evidence="3 4" key="1">
    <citation type="submission" date="2021-06" db="EMBL/GenBank/DDBJ databases">
        <title>Genome-based taxonomic framework of Microbacterium strains isolated from marine environment, the description of four new species and reclassification of four preexisting species.</title>
        <authorList>
            <person name="Lee S.D."/>
            <person name="Kim S.-M."/>
            <person name="Byeon Y.-S."/>
            <person name="Yang H.L."/>
            <person name="Kim I.S."/>
        </authorList>
    </citation>
    <scope>NUCLEOTIDE SEQUENCE [LARGE SCALE GENOMIC DNA]</scope>
    <source>
        <strain evidence="3 4">SSW1-51</strain>
    </source>
</reference>
<evidence type="ECO:0000313" key="4">
    <source>
        <dbReference type="Proteomes" id="UP000831467"/>
    </source>
</evidence>
<name>A0ABY4IFI9_9MICO</name>
<sequence length="422" mass="43900">MPEGTETPDATATPGSGGSWTDAEERELRELERRAYGRGPGLDDVQARRLRALHDARRASASASGVSGPGASGPAFASASARHESAASGPREAAPEAAAGHHGDPSSEGDAVPKPHGTAAEDAPSLPLARRRRASIVVAAALALVAVGVGAGWALFAPRDAALPLTAAQEQRRAELAAEDYDQGSVRAVAESDDALAWFATQDDARRLCLVLDVGDRSQSTCLPADDAADGMNVTVPVPIDPPGDEGGAAVENVVATLLLSVDDEPMVSIQRWSMNSSVLSQFEGEQRTRAEELLADGYELGLSLVGFFHGEPVWLADRPSDTGVSLRCLIVDADASRQCAPISEALESGLGVQVVDVDQESGDVIAVSVVQVEFTRWQAPYLSVTTGAVFSEAPSGDSYLVTTGPPGDPIRVEIPDRDPDG</sequence>
<dbReference type="Proteomes" id="UP000831467">
    <property type="component" value="Chromosome"/>
</dbReference>
<feature type="compositionally biased region" description="Basic and acidic residues" evidence="1">
    <location>
        <begin position="26"/>
        <end position="35"/>
    </location>
</feature>
<dbReference type="EMBL" id="CP078076">
    <property type="protein sequence ID" value="UPL11354.1"/>
    <property type="molecule type" value="Genomic_DNA"/>
</dbReference>
<keyword evidence="2" id="KW-0812">Transmembrane</keyword>
<evidence type="ECO:0000256" key="2">
    <source>
        <dbReference type="SAM" id="Phobius"/>
    </source>
</evidence>
<feature type="region of interest" description="Disordered" evidence="1">
    <location>
        <begin position="1"/>
        <end position="126"/>
    </location>
</feature>
<feature type="compositionally biased region" description="Low complexity" evidence="1">
    <location>
        <begin position="72"/>
        <end position="98"/>
    </location>
</feature>
<organism evidence="3 4">
    <name type="scientific">Microbacterium sufflavum</name>
    <dbReference type="NCBI Taxonomy" id="2851649"/>
    <lineage>
        <taxon>Bacteria</taxon>
        <taxon>Bacillati</taxon>
        <taxon>Actinomycetota</taxon>
        <taxon>Actinomycetes</taxon>
        <taxon>Micrococcales</taxon>
        <taxon>Microbacteriaceae</taxon>
        <taxon>Microbacterium</taxon>
    </lineage>
</organism>